<reference evidence="4 5" key="1">
    <citation type="journal article" date="2015" name="Biotechnol. Biofuels">
        <title>Enhanced degradation of softwood versus hardwood by the white-rot fungus Pycnoporus coccineus.</title>
        <authorList>
            <person name="Couturier M."/>
            <person name="Navarro D."/>
            <person name="Chevret D."/>
            <person name="Henrissat B."/>
            <person name="Piumi F."/>
            <person name="Ruiz-Duenas F.J."/>
            <person name="Martinez A.T."/>
            <person name="Grigoriev I.V."/>
            <person name="Riley R."/>
            <person name="Lipzen A."/>
            <person name="Berrin J.G."/>
            <person name="Master E.R."/>
            <person name="Rosso M.N."/>
        </authorList>
    </citation>
    <scope>NUCLEOTIDE SEQUENCE [LARGE SCALE GENOMIC DNA]</scope>
    <source>
        <strain evidence="4 5">BRFM310</strain>
    </source>
</reference>
<evidence type="ECO:0000256" key="2">
    <source>
        <dbReference type="SAM" id="Phobius"/>
    </source>
</evidence>
<feature type="signal peptide" evidence="3">
    <location>
        <begin position="1"/>
        <end position="21"/>
    </location>
</feature>
<feature type="compositionally biased region" description="Polar residues" evidence="1">
    <location>
        <begin position="272"/>
        <end position="289"/>
    </location>
</feature>
<keyword evidence="2" id="KW-0472">Membrane</keyword>
<proteinExistence type="predicted"/>
<sequence>MSPPLFYFVLYLLLRATTTIAVPVYDGAVLGSAAPYSVSPLTAALTLLPLPLLGALKFAYVRFRRAQSIHTHPQTLSPNIDKAMSPRSSVARLSAERLEEQRSPASLWPSVTPYLVGFLGSPEWETKICSRLDRTIRHAKNESRRSSCHPTSPRSLAFADSSGATANTSTAYYSSLSHKSRSKSLSASFCDTSASYRLPGTYTASSHVFSAITDCALIHPSSPPCMHAFSLPQPPELAHKTSQVSTNEHSPTLMQMMEPVLASWYEDSRSTIPSTSANTSHDKSTTSAESTCKDPSSCCSSSLSSDDMHSSFV</sequence>
<dbReference type="AlphaFoldDB" id="A0A1Y2IUS4"/>
<evidence type="ECO:0000313" key="5">
    <source>
        <dbReference type="Proteomes" id="UP000193067"/>
    </source>
</evidence>
<protein>
    <recommendedName>
        <fullName evidence="6">CSC1/OSCA1-like 7TM region domain-containing protein</fullName>
    </recommendedName>
</protein>
<keyword evidence="2" id="KW-0812">Transmembrane</keyword>
<keyword evidence="3" id="KW-0732">Signal</keyword>
<dbReference type="OrthoDB" id="2753667at2759"/>
<evidence type="ECO:0000256" key="1">
    <source>
        <dbReference type="SAM" id="MobiDB-lite"/>
    </source>
</evidence>
<feature type="region of interest" description="Disordered" evidence="1">
    <location>
        <begin position="272"/>
        <end position="313"/>
    </location>
</feature>
<gene>
    <name evidence="4" type="ORF">PYCCODRAFT_188573</name>
</gene>
<organism evidence="4 5">
    <name type="scientific">Trametes coccinea (strain BRFM310)</name>
    <name type="common">Pycnoporus coccineus</name>
    <dbReference type="NCBI Taxonomy" id="1353009"/>
    <lineage>
        <taxon>Eukaryota</taxon>
        <taxon>Fungi</taxon>
        <taxon>Dikarya</taxon>
        <taxon>Basidiomycota</taxon>
        <taxon>Agaricomycotina</taxon>
        <taxon>Agaricomycetes</taxon>
        <taxon>Polyporales</taxon>
        <taxon>Polyporaceae</taxon>
        <taxon>Trametes</taxon>
    </lineage>
</organism>
<name>A0A1Y2IUS4_TRAC3</name>
<keyword evidence="2" id="KW-1133">Transmembrane helix</keyword>
<accession>A0A1Y2IUS4</accession>
<dbReference type="EMBL" id="KZ084099">
    <property type="protein sequence ID" value="OSD03702.1"/>
    <property type="molecule type" value="Genomic_DNA"/>
</dbReference>
<evidence type="ECO:0008006" key="6">
    <source>
        <dbReference type="Google" id="ProtNLM"/>
    </source>
</evidence>
<evidence type="ECO:0000256" key="3">
    <source>
        <dbReference type="SAM" id="SignalP"/>
    </source>
</evidence>
<evidence type="ECO:0000313" key="4">
    <source>
        <dbReference type="EMBL" id="OSD03702.1"/>
    </source>
</evidence>
<keyword evidence="5" id="KW-1185">Reference proteome</keyword>
<dbReference type="Proteomes" id="UP000193067">
    <property type="component" value="Unassembled WGS sequence"/>
</dbReference>
<feature type="transmembrane region" description="Helical" evidence="2">
    <location>
        <begin position="37"/>
        <end position="60"/>
    </location>
</feature>
<feature type="region of interest" description="Disordered" evidence="1">
    <location>
        <begin position="140"/>
        <end position="160"/>
    </location>
</feature>
<feature type="chain" id="PRO_5013005677" description="CSC1/OSCA1-like 7TM region domain-containing protein" evidence="3">
    <location>
        <begin position="22"/>
        <end position="313"/>
    </location>
</feature>
<feature type="compositionally biased region" description="Low complexity" evidence="1">
    <location>
        <begin position="293"/>
        <end position="305"/>
    </location>
</feature>